<feature type="domain" description="Tyrosine specific protein phosphatases" evidence="1">
    <location>
        <begin position="64"/>
        <end position="120"/>
    </location>
</feature>
<dbReference type="SUPFAM" id="SSF52799">
    <property type="entry name" value="(Phosphotyrosine protein) phosphatases II"/>
    <property type="match status" value="1"/>
</dbReference>
<comment type="caution">
    <text evidence="2">The sequence shown here is derived from an EMBL/GenBank/DDBJ whole genome shotgun (WGS) entry which is preliminary data.</text>
</comment>
<organism evidence="2 3">
    <name type="scientific">Methylobacterium crusticola</name>
    <dbReference type="NCBI Taxonomy" id="1697972"/>
    <lineage>
        <taxon>Bacteria</taxon>
        <taxon>Pseudomonadati</taxon>
        <taxon>Pseudomonadota</taxon>
        <taxon>Alphaproteobacteria</taxon>
        <taxon>Hyphomicrobiales</taxon>
        <taxon>Methylobacteriaceae</taxon>
        <taxon>Methylobacterium</taxon>
    </lineage>
</organism>
<dbReference type="InterPro" id="IPR016130">
    <property type="entry name" value="Tyr_Pase_AS"/>
</dbReference>
<protein>
    <recommendedName>
        <fullName evidence="1">Tyrosine specific protein phosphatases domain-containing protein</fullName>
    </recommendedName>
</protein>
<dbReference type="Gene3D" id="3.90.190.10">
    <property type="entry name" value="Protein tyrosine phosphatase superfamily"/>
    <property type="match status" value="1"/>
</dbReference>
<evidence type="ECO:0000259" key="1">
    <source>
        <dbReference type="PROSITE" id="PS50056"/>
    </source>
</evidence>
<evidence type="ECO:0000313" key="3">
    <source>
        <dbReference type="Proteomes" id="UP001055167"/>
    </source>
</evidence>
<dbReference type="EMBL" id="BPQH01000021">
    <property type="protein sequence ID" value="GJD52738.1"/>
    <property type="molecule type" value="Genomic_DNA"/>
</dbReference>
<name>A0ABQ4R509_9HYPH</name>
<sequence>MPFDLRVCAAAEAASLAAGWATHAVSLVDAGYEPTAPLAPRSLVLTFEDSERPSAEGPTAGHVATALAFTRALEPDARLLVHCVAGLSRSTALAAAILVQHGVPAEAAIAQVGRMRPDMMPNTRLCRYADEALGTGGTIVQAVRRWEARLIAALDASGEEVA</sequence>
<gene>
    <name evidence="2" type="ORF">OPKNFCMD_5505</name>
</gene>
<reference evidence="2" key="1">
    <citation type="journal article" date="2021" name="Front. Microbiol.">
        <title>Comprehensive Comparative Genomics and Phenotyping of Methylobacterium Species.</title>
        <authorList>
            <person name="Alessa O."/>
            <person name="Ogura Y."/>
            <person name="Fujitani Y."/>
            <person name="Takami H."/>
            <person name="Hayashi T."/>
            <person name="Sahin N."/>
            <person name="Tani A."/>
        </authorList>
    </citation>
    <scope>NUCLEOTIDE SEQUENCE</scope>
    <source>
        <strain evidence="2">KCTC 52305</strain>
    </source>
</reference>
<dbReference type="PROSITE" id="PS50056">
    <property type="entry name" value="TYR_PHOSPHATASE_2"/>
    <property type="match status" value="1"/>
</dbReference>
<dbReference type="InterPro" id="IPR029021">
    <property type="entry name" value="Prot-tyrosine_phosphatase-like"/>
</dbReference>
<dbReference type="PROSITE" id="PS00383">
    <property type="entry name" value="TYR_PHOSPHATASE_1"/>
    <property type="match status" value="1"/>
</dbReference>
<dbReference type="RefSeq" id="WP_128561251.1">
    <property type="nucleotide sequence ID" value="NZ_BPQH01000021.1"/>
</dbReference>
<reference evidence="2" key="2">
    <citation type="submission" date="2021-08" db="EMBL/GenBank/DDBJ databases">
        <authorList>
            <person name="Tani A."/>
            <person name="Ola A."/>
            <person name="Ogura Y."/>
            <person name="Katsura K."/>
            <person name="Hayashi T."/>
        </authorList>
    </citation>
    <scope>NUCLEOTIDE SEQUENCE</scope>
    <source>
        <strain evidence="2">KCTC 52305</strain>
    </source>
</reference>
<accession>A0ABQ4R509</accession>
<dbReference type="InterPro" id="IPR000387">
    <property type="entry name" value="Tyr_Pase_dom"/>
</dbReference>
<proteinExistence type="predicted"/>
<evidence type="ECO:0000313" key="2">
    <source>
        <dbReference type="EMBL" id="GJD52738.1"/>
    </source>
</evidence>
<dbReference type="Proteomes" id="UP001055167">
    <property type="component" value="Unassembled WGS sequence"/>
</dbReference>
<keyword evidence="3" id="KW-1185">Reference proteome</keyword>